<organism evidence="1 2">
    <name type="scientific">Levilactobacillus brevis ATCC 14869 = DSM 20054</name>
    <dbReference type="NCBI Taxonomy" id="649758"/>
    <lineage>
        <taxon>Bacteria</taxon>
        <taxon>Bacillati</taxon>
        <taxon>Bacillota</taxon>
        <taxon>Bacilli</taxon>
        <taxon>Lactobacillales</taxon>
        <taxon>Lactobacillaceae</taxon>
        <taxon>Levilactobacillus</taxon>
    </lineage>
</organism>
<protein>
    <submittedName>
        <fullName evidence="1">Uncharacterized protein</fullName>
    </submittedName>
</protein>
<sequence>MSSKNSRQFNWGLFFYLFFVDKETKRVIIVSITTLIRSISC</sequence>
<comment type="caution">
    <text evidence="1">The sequence shown here is derived from an EMBL/GenBank/DDBJ whole genome shotgun (WGS) entry which is preliminary data.</text>
</comment>
<reference evidence="1 2" key="1">
    <citation type="submission" date="2013-06" db="EMBL/GenBank/DDBJ databases">
        <authorList>
            <person name="Weinstock G."/>
            <person name="Sodergren E."/>
            <person name="Lobos E.A."/>
            <person name="Fulton L."/>
            <person name="Fulton R."/>
            <person name="Courtney L."/>
            <person name="Fronick C."/>
            <person name="O'Laughlin M."/>
            <person name="Godfrey J."/>
            <person name="Wilson R.M."/>
            <person name="Miner T."/>
            <person name="Farmer C."/>
            <person name="Delehaunty K."/>
            <person name="Cordes M."/>
            <person name="Minx P."/>
            <person name="Tomlinson C."/>
            <person name="Chen J."/>
            <person name="Wollam A."/>
            <person name="Pepin K.H."/>
            <person name="Bhonagiri V."/>
            <person name="Zhang X."/>
            <person name="Warren W."/>
            <person name="Mitreva M."/>
            <person name="Mardis E.R."/>
            <person name="Wilson R.K."/>
        </authorList>
    </citation>
    <scope>NUCLEOTIDE SEQUENCE [LARGE SCALE GENOMIC DNA]</scope>
    <source>
        <strain evidence="1 2">ATCC 14869</strain>
    </source>
</reference>
<name>U2QU98_LEVBR</name>
<accession>U2QU98</accession>
<evidence type="ECO:0000313" key="1">
    <source>
        <dbReference type="EMBL" id="ERK44873.1"/>
    </source>
</evidence>
<evidence type="ECO:0000313" key="2">
    <source>
        <dbReference type="Proteomes" id="UP000016644"/>
    </source>
</evidence>
<dbReference type="EMBL" id="AWVK01000025">
    <property type="protein sequence ID" value="ERK44873.1"/>
    <property type="molecule type" value="Genomic_DNA"/>
</dbReference>
<dbReference type="HOGENOM" id="CLU_3271764_0_0_9"/>
<dbReference type="Proteomes" id="UP000016644">
    <property type="component" value="Unassembled WGS sequence"/>
</dbReference>
<gene>
    <name evidence="1" type="ORF">HMPREF0495_00540</name>
</gene>
<dbReference type="AlphaFoldDB" id="U2QU98"/>
<proteinExistence type="predicted"/>